<dbReference type="Proteomes" id="UP000295536">
    <property type="component" value="Unassembled WGS sequence"/>
</dbReference>
<dbReference type="InterPro" id="IPR003594">
    <property type="entry name" value="HATPase_dom"/>
</dbReference>
<organism evidence="13 15">
    <name type="scientific">Tepidimonas ignava</name>
    <dbReference type="NCBI Taxonomy" id="114249"/>
    <lineage>
        <taxon>Bacteria</taxon>
        <taxon>Pseudomonadati</taxon>
        <taxon>Pseudomonadota</taxon>
        <taxon>Betaproteobacteria</taxon>
        <taxon>Burkholderiales</taxon>
        <taxon>Tepidimonas</taxon>
    </lineage>
</organism>
<evidence type="ECO:0000256" key="4">
    <source>
        <dbReference type="ARBA" id="ARBA00022553"/>
    </source>
</evidence>
<evidence type="ECO:0000256" key="1">
    <source>
        <dbReference type="ARBA" id="ARBA00000085"/>
    </source>
</evidence>
<evidence type="ECO:0000256" key="7">
    <source>
        <dbReference type="ARBA" id="ARBA00022741"/>
    </source>
</evidence>
<evidence type="ECO:0000259" key="12">
    <source>
        <dbReference type="PROSITE" id="PS50109"/>
    </source>
</evidence>
<proteinExistence type="predicted"/>
<evidence type="ECO:0000313" key="13">
    <source>
        <dbReference type="EMBL" id="TCS99510.1"/>
    </source>
</evidence>
<protein>
    <recommendedName>
        <fullName evidence="3">histidine kinase</fullName>
        <ecNumber evidence="3">2.7.13.3</ecNumber>
    </recommendedName>
</protein>
<comment type="caution">
    <text evidence="13">The sequence shown here is derived from an EMBL/GenBank/DDBJ whole genome shotgun (WGS) entry which is preliminary data.</text>
</comment>
<dbReference type="RefSeq" id="WP_132961649.1">
    <property type="nucleotide sequence ID" value="NZ_SMAH01000002.1"/>
</dbReference>
<keyword evidence="5 14" id="KW-0808">Transferase</keyword>
<evidence type="ECO:0000313" key="14">
    <source>
        <dbReference type="EMBL" id="TSE22010.1"/>
    </source>
</evidence>
<keyword evidence="6" id="KW-0812">Transmembrane</keyword>
<evidence type="ECO:0000256" key="6">
    <source>
        <dbReference type="ARBA" id="ARBA00022692"/>
    </source>
</evidence>
<gene>
    <name evidence="14" type="primary">qseC_1</name>
    <name evidence="13" type="ORF">EDC36_102187</name>
    <name evidence="14" type="ORF">Tigna_01464</name>
</gene>
<keyword evidence="8 13" id="KW-0418">Kinase</keyword>
<dbReference type="GO" id="GO:0005886">
    <property type="term" value="C:plasma membrane"/>
    <property type="evidence" value="ECO:0007669"/>
    <property type="project" value="TreeGrafter"/>
</dbReference>
<evidence type="ECO:0000256" key="5">
    <source>
        <dbReference type="ARBA" id="ARBA00022679"/>
    </source>
</evidence>
<keyword evidence="10" id="KW-1133">Transmembrane helix</keyword>
<evidence type="ECO:0000256" key="8">
    <source>
        <dbReference type="ARBA" id="ARBA00022777"/>
    </source>
</evidence>
<dbReference type="CDD" id="cd00082">
    <property type="entry name" value="HisKA"/>
    <property type="match status" value="1"/>
</dbReference>
<evidence type="ECO:0000256" key="10">
    <source>
        <dbReference type="ARBA" id="ARBA00022989"/>
    </source>
</evidence>
<evidence type="ECO:0000256" key="3">
    <source>
        <dbReference type="ARBA" id="ARBA00012438"/>
    </source>
</evidence>
<name>A0A4R3LIG2_9BURK</name>
<dbReference type="Gene3D" id="1.10.287.130">
    <property type="match status" value="1"/>
</dbReference>
<feature type="domain" description="Histidine kinase" evidence="12">
    <location>
        <begin position="243"/>
        <end position="444"/>
    </location>
</feature>
<dbReference type="EC" id="2.7.13.3" evidence="3"/>
<reference evidence="14 16" key="2">
    <citation type="submission" date="2019-07" db="EMBL/GenBank/DDBJ databases">
        <title>Tepidimonas ignava SPS-1037 draft genome.</title>
        <authorList>
            <person name="Da Costa M.S."/>
            <person name="Froufe H.J.C."/>
            <person name="Egas C."/>
            <person name="Albuquerque L."/>
        </authorList>
    </citation>
    <scope>NUCLEOTIDE SEQUENCE [LARGE SCALE GENOMIC DNA]</scope>
    <source>
        <strain evidence="14 16">SPS-1037</strain>
    </source>
</reference>
<dbReference type="Pfam" id="PF02518">
    <property type="entry name" value="HATPase_c"/>
    <property type="match status" value="1"/>
</dbReference>
<dbReference type="EMBL" id="SMAH01000002">
    <property type="protein sequence ID" value="TCS99510.1"/>
    <property type="molecule type" value="Genomic_DNA"/>
</dbReference>
<dbReference type="InterPro" id="IPR003661">
    <property type="entry name" value="HisK_dim/P_dom"/>
</dbReference>
<dbReference type="GO" id="GO:0000155">
    <property type="term" value="F:phosphorelay sensor kinase activity"/>
    <property type="evidence" value="ECO:0007669"/>
    <property type="project" value="InterPro"/>
</dbReference>
<evidence type="ECO:0000256" key="9">
    <source>
        <dbReference type="ARBA" id="ARBA00022840"/>
    </source>
</evidence>
<dbReference type="PROSITE" id="PS50109">
    <property type="entry name" value="HIS_KIN"/>
    <property type="match status" value="1"/>
</dbReference>
<comment type="catalytic activity">
    <reaction evidence="1">
        <text>ATP + protein L-histidine = ADP + protein N-phospho-L-histidine.</text>
        <dbReference type="EC" id="2.7.13.3"/>
    </reaction>
</comment>
<dbReference type="InterPro" id="IPR036890">
    <property type="entry name" value="HATPase_C_sf"/>
</dbReference>
<dbReference type="PANTHER" id="PTHR45436">
    <property type="entry name" value="SENSOR HISTIDINE KINASE YKOH"/>
    <property type="match status" value="1"/>
</dbReference>
<dbReference type="PANTHER" id="PTHR45436:SF14">
    <property type="entry name" value="SENSOR PROTEIN QSEC"/>
    <property type="match status" value="1"/>
</dbReference>
<comment type="subcellular location">
    <subcellularLocation>
        <location evidence="2">Membrane</location>
        <topology evidence="2">Multi-pass membrane protein</topology>
    </subcellularLocation>
</comment>
<dbReference type="InterPro" id="IPR050428">
    <property type="entry name" value="TCS_sensor_his_kinase"/>
</dbReference>
<dbReference type="SMART" id="SM00388">
    <property type="entry name" value="HisKA"/>
    <property type="match status" value="1"/>
</dbReference>
<dbReference type="Proteomes" id="UP000315577">
    <property type="component" value="Unassembled WGS sequence"/>
</dbReference>
<keyword evidence="7" id="KW-0547">Nucleotide-binding</keyword>
<keyword evidence="9" id="KW-0067">ATP-binding</keyword>
<dbReference type="InterPro" id="IPR036097">
    <property type="entry name" value="HisK_dim/P_sf"/>
</dbReference>
<dbReference type="InterPro" id="IPR005467">
    <property type="entry name" value="His_kinase_dom"/>
</dbReference>
<evidence type="ECO:0000313" key="16">
    <source>
        <dbReference type="Proteomes" id="UP000315577"/>
    </source>
</evidence>
<dbReference type="Gene3D" id="3.30.565.10">
    <property type="entry name" value="Histidine kinase-like ATPase, C-terminal domain"/>
    <property type="match status" value="1"/>
</dbReference>
<dbReference type="SMART" id="SM00387">
    <property type="entry name" value="HATPase_c"/>
    <property type="match status" value="1"/>
</dbReference>
<dbReference type="GO" id="GO:0005524">
    <property type="term" value="F:ATP binding"/>
    <property type="evidence" value="ECO:0007669"/>
    <property type="project" value="UniProtKB-KW"/>
</dbReference>
<dbReference type="AlphaFoldDB" id="A0A4R3LIG2"/>
<dbReference type="SUPFAM" id="SSF47384">
    <property type="entry name" value="Homodimeric domain of signal transducing histidine kinase"/>
    <property type="match status" value="1"/>
</dbReference>
<dbReference type="Pfam" id="PF00512">
    <property type="entry name" value="HisKA"/>
    <property type="match status" value="1"/>
</dbReference>
<reference evidence="13 15" key="1">
    <citation type="submission" date="2019-03" db="EMBL/GenBank/DDBJ databases">
        <title>Genomic Encyclopedia of Type Strains, Phase IV (KMG-IV): sequencing the most valuable type-strain genomes for metagenomic binning, comparative biology and taxonomic classification.</title>
        <authorList>
            <person name="Goeker M."/>
        </authorList>
    </citation>
    <scope>NUCLEOTIDE SEQUENCE [LARGE SCALE GENOMIC DNA]</scope>
    <source>
        <strain evidence="13 15">DSM 12034</strain>
    </source>
</reference>
<accession>A0A4R3LIG2</accession>
<dbReference type="SUPFAM" id="SSF55874">
    <property type="entry name" value="ATPase domain of HSP90 chaperone/DNA topoisomerase II/histidine kinase"/>
    <property type="match status" value="1"/>
</dbReference>
<evidence type="ECO:0000313" key="15">
    <source>
        <dbReference type="Proteomes" id="UP000295536"/>
    </source>
</evidence>
<evidence type="ECO:0000256" key="11">
    <source>
        <dbReference type="ARBA" id="ARBA00023012"/>
    </source>
</evidence>
<dbReference type="OrthoDB" id="8790433at2"/>
<keyword evidence="10" id="KW-0472">Membrane</keyword>
<sequence length="444" mass="48459">MRAGQPRPPAARLWRRLWAFTLAALVAVWLALMASAYYTGVHEVEEITDGQLQSVARLLATLPLPTPAQAPASLPPPHQGAARYAPTLHAVVWEHGQVRWDPGGWADRLPLHDAVGWHTVVVAHQGTLATWRWYVLDTGGRRVAVGVDTRRHAALGRDIAEHIVRPALVLLPLLALLLAWALRRGLAPLGELARALQRFDPDTGQGLPPQQRYSELERVRAALHALVQRLHALWQRERRFTADVAHELRSPLTAIVWQARLVRTQPGSATAQQALLALEHEALRAGDTLTQLLALARADAPGAQPPEPVELLALAREVAQACAAVFDPPRPVPEVQGDALLVTARPTLLRLALRNLLDNALRHNPPGTRVAVRVQRQPDGDVVCQVLDDGGATTAAETRAADRGGLGVGLTLVQRIAEHEGARLERLGPPPPWRTAYQLRWPAA</sequence>
<dbReference type="EMBL" id="VJNC01000008">
    <property type="protein sequence ID" value="TSE22010.1"/>
    <property type="molecule type" value="Genomic_DNA"/>
</dbReference>
<keyword evidence="16" id="KW-1185">Reference proteome</keyword>
<evidence type="ECO:0000256" key="2">
    <source>
        <dbReference type="ARBA" id="ARBA00004141"/>
    </source>
</evidence>
<keyword evidence="4" id="KW-0597">Phosphoprotein</keyword>
<keyword evidence="11" id="KW-0902">Two-component regulatory system</keyword>